<keyword evidence="5" id="KW-1185">Reference proteome</keyword>
<reference evidence="4 5" key="1">
    <citation type="journal article" date="2014" name="BMC Genomics">
        <title>Comparative genome sequencing reveals chemotype-specific gene clusters in the toxigenic black mold Stachybotrys.</title>
        <authorList>
            <person name="Semeiks J."/>
            <person name="Borek D."/>
            <person name="Otwinowski Z."/>
            <person name="Grishin N.V."/>
        </authorList>
    </citation>
    <scope>NUCLEOTIDE SEQUENCE [LARGE SCALE GENOMIC DNA]</scope>
    <source>
        <strain evidence="4 5">IBT 40285</strain>
    </source>
</reference>
<accession>A0A084QSL3</accession>
<evidence type="ECO:0000256" key="2">
    <source>
        <dbReference type="ARBA" id="ARBA00022827"/>
    </source>
</evidence>
<dbReference type="OMA" id="PLFEYSF"/>
<evidence type="ECO:0000256" key="3">
    <source>
        <dbReference type="ARBA" id="ARBA00023002"/>
    </source>
</evidence>
<evidence type="ECO:0008006" key="6">
    <source>
        <dbReference type="Google" id="ProtNLM"/>
    </source>
</evidence>
<dbReference type="STRING" id="1283841.A0A084QSL3"/>
<dbReference type="InParanoid" id="A0A084QSL3"/>
<dbReference type="OrthoDB" id="2915840at2759"/>
<dbReference type="Gene3D" id="3.50.50.60">
    <property type="entry name" value="FAD/NAD(P)-binding domain"/>
    <property type="match status" value="1"/>
</dbReference>
<evidence type="ECO:0000313" key="5">
    <source>
        <dbReference type="Proteomes" id="UP000028524"/>
    </source>
</evidence>
<keyword evidence="3" id="KW-0560">Oxidoreductase</keyword>
<dbReference type="AlphaFoldDB" id="A0A084QSL3"/>
<dbReference type="InterPro" id="IPR050346">
    <property type="entry name" value="FMO-like"/>
</dbReference>
<dbReference type="HOGENOM" id="CLU_019225_1_0_1"/>
<keyword evidence="1" id="KW-0285">Flavoprotein</keyword>
<dbReference type="PANTHER" id="PTHR23023">
    <property type="entry name" value="DIMETHYLANILINE MONOOXYGENASE"/>
    <property type="match status" value="1"/>
</dbReference>
<evidence type="ECO:0000313" key="4">
    <source>
        <dbReference type="EMBL" id="KFA66948.1"/>
    </source>
</evidence>
<organism evidence="4 5">
    <name type="scientific">Stachybotrys chlorohalonatus (strain IBT 40285)</name>
    <dbReference type="NCBI Taxonomy" id="1283841"/>
    <lineage>
        <taxon>Eukaryota</taxon>
        <taxon>Fungi</taxon>
        <taxon>Dikarya</taxon>
        <taxon>Ascomycota</taxon>
        <taxon>Pezizomycotina</taxon>
        <taxon>Sordariomycetes</taxon>
        <taxon>Hypocreomycetidae</taxon>
        <taxon>Hypocreales</taxon>
        <taxon>Stachybotryaceae</taxon>
        <taxon>Stachybotrys</taxon>
    </lineage>
</organism>
<evidence type="ECO:0000256" key="1">
    <source>
        <dbReference type="ARBA" id="ARBA00022630"/>
    </source>
</evidence>
<gene>
    <name evidence="4" type="ORF">S40285_05753</name>
</gene>
<dbReference type="GO" id="GO:0016491">
    <property type="term" value="F:oxidoreductase activity"/>
    <property type="evidence" value="ECO:0007669"/>
    <property type="project" value="UniProtKB-KW"/>
</dbReference>
<proteinExistence type="predicted"/>
<name>A0A084QSL3_STAC4</name>
<protein>
    <recommendedName>
        <fullName evidence="6">L-ornithine N(5)-oxygenase</fullName>
    </recommendedName>
</protein>
<dbReference type="InterPro" id="IPR036188">
    <property type="entry name" value="FAD/NAD-bd_sf"/>
</dbReference>
<sequence>MGSSAVVEHVEAVVVGAGWNGLICAKTYLDLRPSASVLLLDEQTSIGGVWSSDKIYPTLYAQIKHGLFEYSSYPMRHEGISADGYVSGETIHSYLNDFAWDHDLVRRIRLGTTVTEVSQLPEGGWRLELGGGKAPIECEKLIYASGATSHPVKPTWPTTGSFTAPIIHSSQMGQYLTELSSEQTQSVTVVGGAKSSFDTVYYLLKAGKKVDWVIRSDADGSGPMAIMPPTLLGLVNTMSAVTTRFVALMGSSIDSTDGAGHQFFQRTYVGRFFTWLFWLMLNWIADRHAGYSKTENASKLRPKPHGRGVFWANAGLGAASVPGYWDTFHSGDCTVHRTDIHSFSENNTILLRDSTRLNSDYVILSTGFDKSYQVFSPSLQRELGLVIDSTDKKLAAQRAAADQTVEELFPGLQNPLANQEQGRTAEATAGAQKLLHGPSQHYRRLIVPSLAAQGDRSIIFPGFIHSIYTPIVAEVQALWGVAFLLGLHDPPSLESMEVEVAQWTAWSKKRYGAQGQKHAYAIYDFIPYIDALLRDLDVNPWRKRTWFAHWFEPSYPREYKGLVDEFRRALLARQGRSASPARDFGSMTPLSSSTVAGVYEPAASVAKNMGLNFQVKPLSAPVYVD</sequence>
<dbReference type="SUPFAM" id="SSF51905">
    <property type="entry name" value="FAD/NAD(P)-binding domain"/>
    <property type="match status" value="2"/>
</dbReference>
<dbReference type="Proteomes" id="UP000028524">
    <property type="component" value="Unassembled WGS sequence"/>
</dbReference>
<dbReference type="EMBL" id="KL660305">
    <property type="protein sequence ID" value="KFA66948.1"/>
    <property type="molecule type" value="Genomic_DNA"/>
</dbReference>
<dbReference type="Pfam" id="PF13738">
    <property type="entry name" value="Pyr_redox_3"/>
    <property type="match status" value="1"/>
</dbReference>
<keyword evidence="2" id="KW-0274">FAD</keyword>